<evidence type="ECO:0000313" key="8">
    <source>
        <dbReference type="Proteomes" id="UP000290189"/>
    </source>
</evidence>
<dbReference type="PROSITE" id="PS51339">
    <property type="entry name" value="PPASE_MYOTUBULARIN"/>
    <property type="match status" value="1"/>
</dbReference>
<geneLocation type="mitochondrion" evidence="6"/>
<keyword evidence="6" id="KW-0496">Mitochondrion</keyword>
<feature type="active site" description="Phosphocysteine intermediate" evidence="2">
    <location>
        <position position="424"/>
    </location>
</feature>
<dbReference type="GO" id="GO:0046856">
    <property type="term" value="P:phosphatidylinositol dephosphorylation"/>
    <property type="evidence" value="ECO:0007669"/>
    <property type="project" value="TreeGrafter"/>
</dbReference>
<evidence type="ECO:0000313" key="5">
    <source>
        <dbReference type="EMBL" id="CEO99977.1"/>
    </source>
</evidence>
<dbReference type="Pfam" id="PF06602">
    <property type="entry name" value="Myotub-related"/>
    <property type="match status" value="1"/>
</dbReference>
<dbReference type="OMA" id="PESWRIT"/>
<dbReference type="Proteomes" id="UP000290189">
    <property type="component" value="Unassembled WGS sequence"/>
</dbReference>
<evidence type="ECO:0000313" key="7">
    <source>
        <dbReference type="Proteomes" id="UP000039324"/>
    </source>
</evidence>
<dbReference type="SUPFAM" id="SSF52799">
    <property type="entry name" value="(Phosphotyrosine protein) phosphatases II"/>
    <property type="match status" value="1"/>
</dbReference>
<feature type="binding site" evidence="3">
    <location>
        <begin position="424"/>
        <end position="430"/>
    </location>
    <ligand>
        <name>substrate</name>
    </ligand>
</feature>
<accession>A0A0G4IXK5</accession>
<dbReference type="GO" id="GO:0004438">
    <property type="term" value="F:phosphatidylinositol-3-phosphate phosphatase activity"/>
    <property type="evidence" value="ECO:0007669"/>
    <property type="project" value="TreeGrafter"/>
</dbReference>
<dbReference type="OrthoDB" id="271628at2759"/>
<feature type="binding site" evidence="3">
    <location>
        <begin position="357"/>
        <end position="358"/>
    </location>
    <ligand>
        <name>substrate</name>
    </ligand>
</feature>
<feature type="domain" description="Myotubularin phosphatase" evidence="4">
    <location>
        <begin position="207"/>
        <end position="587"/>
    </location>
</feature>
<keyword evidence="7" id="KW-1185">Reference proteome</keyword>
<comment type="similarity">
    <text evidence="1">Belongs to the protein-tyrosine phosphatase family. Non-receptor class myotubularin subfamily.</text>
</comment>
<dbReference type="InterPro" id="IPR030564">
    <property type="entry name" value="Myotubularin"/>
</dbReference>
<dbReference type="InterPro" id="IPR029021">
    <property type="entry name" value="Prot-tyrosine_phosphatase-like"/>
</dbReference>
<gene>
    <name evidence="5" type="ORF">PBRA_007711</name>
    <name evidence="6" type="ORF">PLBR_LOCUS6232</name>
</gene>
<dbReference type="Gene3D" id="2.30.29.30">
    <property type="entry name" value="Pleckstrin-homology domain (PH domain)/Phosphotyrosine-binding domain (PTB)"/>
    <property type="match status" value="1"/>
</dbReference>
<evidence type="ECO:0000256" key="2">
    <source>
        <dbReference type="PIRSR" id="PIRSR630564-1"/>
    </source>
</evidence>
<reference evidence="5 7" key="1">
    <citation type="submission" date="2015-02" db="EMBL/GenBank/DDBJ databases">
        <authorList>
            <person name="Chooi Y.-H."/>
        </authorList>
    </citation>
    <scope>NUCLEOTIDE SEQUENCE [LARGE SCALE GENOMIC DNA]</scope>
    <source>
        <strain evidence="5">E3</strain>
    </source>
</reference>
<dbReference type="STRING" id="37360.A0A0G4IXK5"/>
<dbReference type="PROSITE" id="PS00383">
    <property type="entry name" value="TYR_PHOSPHATASE_1"/>
    <property type="match status" value="1"/>
</dbReference>
<dbReference type="InterPro" id="IPR010569">
    <property type="entry name" value="Myotubularin-like_Pase_dom"/>
</dbReference>
<dbReference type="Proteomes" id="UP000039324">
    <property type="component" value="Unassembled WGS sequence"/>
</dbReference>
<evidence type="ECO:0000256" key="3">
    <source>
        <dbReference type="PIRSR" id="PIRSR630564-2"/>
    </source>
</evidence>
<dbReference type="AlphaFoldDB" id="A0A0G4IXK5"/>
<dbReference type="GO" id="GO:0016020">
    <property type="term" value="C:membrane"/>
    <property type="evidence" value="ECO:0007669"/>
    <property type="project" value="TreeGrafter"/>
</dbReference>
<dbReference type="PANTHER" id="PTHR10807:SF128">
    <property type="entry name" value="PHOSPHATIDYLINOSITOL-3,5-BISPHOSPHATE 3-PHOSPHATASE"/>
    <property type="match status" value="1"/>
</dbReference>
<evidence type="ECO:0000259" key="4">
    <source>
        <dbReference type="PROSITE" id="PS51339"/>
    </source>
</evidence>
<reference evidence="6 8" key="2">
    <citation type="submission" date="2018-03" db="EMBL/GenBank/DDBJ databases">
        <authorList>
            <person name="Fogelqvist J."/>
        </authorList>
    </citation>
    <scope>NUCLEOTIDE SEQUENCE [LARGE SCALE GENOMIC DNA]</scope>
</reference>
<evidence type="ECO:0000256" key="1">
    <source>
        <dbReference type="ARBA" id="ARBA00007471"/>
    </source>
</evidence>
<dbReference type="EMBL" id="CDSF01000096">
    <property type="protein sequence ID" value="CEO99977.1"/>
    <property type="molecule type" value="Genomic_DNA"/>
</dbReference>
<dbReference type="EMBL" id="OVEO01000011">
    <property type="protein sequence ID" value="SPQ99017.1"/>
    <property type="molecule type" value="Genomic_DNA"/>
</dbReference>
<dbReference type="InterPro" id="IPR011993">
    <property type="entry name" value="PH-like_dom_sf"/>
</dbReference>
<protein>
    <recommendedName>
        <fullName evidence="4">Myotubularin phosphatase domain-containing protein</fullName>
    </recommendedName>
</protein>
<dbReference type="SUPFAM" id="SSF50729">
    <property type="entry name" value="PH domain-like"/>
    <property type="match status" value="1"/>
</dbReference>
<dbReference type="PANTHER" id="PTHR10807">
    <property type="entry name" value="MYOTUBULARIN-RELATED"/>
    <property type="match status" value="1"/>
</dbReference>
<name>A0A0G4IXK5_PLABS</name>
<proteinExistence type="inferred from homology"/>
<dbReference type="GO" id="GO:0005737">
    <property type="term" value="C:cytoplasm"/>
    <property type="evidence" value="ECO:0007669"/>
    <property type="project" value="TreeGrafter"/>
</dbReference>
<sequence>MSVTKGATFEPCDACDDPLASSVPAADEPVEEADGTVCVAGVDDDHDDALADADTWWAIHDWESTEMLLKGEVPVMRVDNVQFVLDPSSMYPPTATGMLSMTTYRLYFQPKESFSEASGVGPLQTHVPLAMIERIDKQEGKWDRSHCLEIYTRDYRLWRIEFPRTDTMMERAYQCLTGYVFPQRIDFLFAFFYSARKPPAVPTLYDGWLLYDALREFLRLGVPSELIRISNANKQFEICESYPSLVAVPAAISDNDLAKVASFRKRGRFPILSWKRSTGGASIWRCSQPKVGWNQSRSSYDERMLDCILKTNPGQETLPIFDCRPRMNAVGNKLTGAGFESSEFYPDCNLTFLNIQNIHSVRDSAVKVARMCRYEGGASGQGGAQFITRLDTSNWLSHQSDLIRACVLGVQHVNDHERAILVHCSDGWDRTAQVTSLMMLCLDSYYRTVDGFLVLIEKEWLSCGHKFQERTGYDADYSNTQRAPVFLQFVEAVWQITTQFPTEFEFSAKFLITLLDHVASGRFGTFLCNSARERIQTCLRMRTVSLWTYLRWPGFQTLFTNALYDPSDHILYPSASTSKLRLWEDYWLRGGLVEYSRPLRRDALQPRAVYPMCSSTDSLYQATIWALRQQVEQLRAGGSGNVSGDVDEELLVDQMLHDADVEKRGSSSRATPLLVLQAKVIEGAGHDDDSIVKPV</sequence>
<dbReference type="InterPro" id="IPR016130">
    <property type="entry name" value="Tyr_Pase_AS"/>
</dbReference>
<evidence type="ECO:0000313" key="6">
    <source>
        <dbReference type="EMBL" id="SPQ99017.1"/>
    </source>
</evidence>
<organism evidence="5 7">
    <name type="scientific">Plasmodiophora brassicae</name>
    <name type="common">Clubroot disease agent</name>
    <dbReference type="NCBI Taxonomy" id="37360"/>
    <lineage>
        <taxon>Eukaryota</taxon>
        <taxon>Sar</taxon>
        <taxon>Rhizaria</taxon>
        <taxon>Endomyxa</taxon>
        <taxon>Phytomyxea</taxon>
        <taxon>Plasmodiophorida</taxon>
        <taxon>Plasmodiophoridae</taxon>
        <taxon>Plasmodiophora</taxon>
    </lineage>
</organism>